<feature type="domain" description="PurM-like C-terminal" evidence="3">
    <location>
        <begin position="160"/>
        <end position="312"/>
    </location>
</feature>
<dbReference type="Pfam" id="PF00586">
    <property type="entry name" value="AIRS"/>
    <property type="match status" value="1"/>
</dbReference>
<evidence type="ECO:0000259" key="2">
    <source>
        <dbReference type="Pfam" id="PF00586"/>
    </source>
</evidence>
<dbReference type="NCBIfam" id="TIGR02124">
    <property type="entry name" value="hypE"/>
    <property type="match status" value="1"/>
</dbReference>
<dbReference type="CDD" id="cd02197">
    <property type="entry name" value="HypE"/>
    <property type="match status" value="1"/>
</dbReference>
<dbReference type="InterPro" id="IPR036676">
    <property type="entry name" value="PurM-like_C_sf"/>
</dbReference>
<dbReference type="EMBL" id="BOPZ01000002">
    <property type="protein sequence ID" value="GIM27749.1"/>
    <property type="molecule type" value="Genomic_DNA"/>
</dbReference>
<protein>
    <submittedName>
        <fullName evidence="4">Hydrogenase expression/formation protein HypE</fullName>
    </submittedName>
</protein>
<dbReference type="InterPro" id="IPR036921">
    <property type="entry name" value="PurM-like_N_sf"/>
</dbReference>
<dbReference type="Proteomes" id="UP000679179">
    <property type="component" value="Unassembled WGS sequence"/>
</dbReference>
<sequence length="334" mass="36200">MDIITLSHGSGGKLTHNLIEDLFYKHFNNEILAQKNDSSILPSFSGKIAVTTDSFVINPIFFDGGDIGKLSVCGTVNDLAMSGAKPLYLTVGFIIEEGLEMSCLEKIVESIGRTAKEANVKIVAGDTKVVEKGNADKIYINTTGVGVIEKNIYLSGDNAKPGDKVIVSGTLGDHGICIMSKRKNLEFDVSIKSDCGLLNNLVEKILHVSSNVRVLRDPTRGGLATTLNEIANQSRNSILLYEENIPVKDEVRSMCEILGLDPLYVANEGKVVVIVASEDADKVLEEMRKDPMGKDAQIVGEVVKDNSEKVYLKTEIGGTRMLNMPAGELLPRIC</sequence>
<dbReference type="SUPFAM" id="SSF56042">
    <property type="entry name" value="PurM C-terminal domain-like"/>
    <property type="match status" value="1"/>
</dbReference>
<comment type="similarity">
    <text evidence="1">Belongs to the HypE family.</text>
</comment>
<dbReference type="PANTHER" id="PTHR30303:SF0">
    <property type="entry name" value="CARBAMOYL DEHYDRATASE HYPE"/>
    <property type="match status" value="1"/>
</dbReference>
<dbReference type="Pfam" id="PF02769">
    <property type="entry name" value="AIRS_C"/>
    <property type="match status" value="1"/>
</dbReference>
<dbReference type="GO" id="GO:0051604">
    <property type="term" value="P:protein maturation"/>
    <property type="evidence" value="ECO:0007669"/>
    <property type="project" value="TreeGrafter"/>
</dbReference>
<organism evidence="4 5">
    <name type="scientific">Clostridium polyendosporum</name>
    <dbReference type="NCBI Taxonomy" id="69208"/>
    <lineage>
        <taxon>Bacteria</taxon>
        <taxon>Bacillati</taxon>
        <taxon>Bacillota</taxon>
        <taxon>Clostridia</taxon>
        <taxon>Eubacteriales</taxon>
        <taxon>Clostridiaceae</taxon>
        <taxon>Clostridium</taxon>
    </lineage>
</organism>
<comment type="caution">
    <text evidence="4">The sequence shown here is derived from an EMBL/GenBank/DDBJ whole genome shotgun (WGS) entry which is preliminary data.</text>
</comment>
<dbReference type="RefSeq" id="WP_212902499.1">
    <property type="nucleotide sequence ID" value="NZ_BOPZ01000002.1"/>
</dbReference>
<dbReference type="InterPro" id="IPR011854">
    <property type="entry name" value="HypE"/>
</dbReference>
<dbReference type="AlphaFoldDB" id="A0A919VD97"/>
<feature type="domain" description="PurM-like N-terminal" evidence="2">
    <location>
        <begin position="45"/>
        <end position="148"/>
    </location>
</feature>
<evidence type="ECO:0000313" key="4">
    <source>
        <dbReference type="EMBL" id="GIM27749.1"/>
    </source>
</evidence>
<proteinExistence type="inferred from homology"/>
<evidence type="ECO:0000259" key="3">
    <source>
        <dbReference type="Pfam" id="PF02769"/>
    </source>
</evidence>
<accession>A0A919VD97</accession>
<dbReference type="Gene3D" id="3.90.650.10">
    <property type="entry name" value="PurM-like C-terminal domain"/>
    <property type="match status" value="1"/>
</dbReference>
<evidence type="ECO:0000256" key="1">
    <source>
        <dbReference type="ARBA" id="ARBA00006243"/>
    </source>
</evidence>
<dbReference type="Gene3D" id="3.30.1330.10">
    <property type="entry name" value="PurM-like, N-terminal domain"/>
    <property type="match status" value="1"/>
</dbReference>
<dbReference type="PIRSF" id="PIRSF005644">
    <property type="entry name" value="Hdrgns_mtr_HypE"/>
    <property type="match status" value="1"/>
</dbReference>
<dbReference type="SUPFAM" id="SSF55326">
    <property type="entry name" value="PurM N-terminal domain-like"/>
    <property type="match status" value="1"/>
</dbReference>
<evidence type="ECO:0000313" key="5">
    <source>
        <dbReference type="Proteomes" id="UP000679179"/>
    </source>
</evidence>
<gene>
    <name evidence="4" type="primary">hypE_1</name>
    <name evidence="4" type="ORF">CPJCM30710_04150</name>
</gene>
<dbReference type="InterPro" id="IPR016188">
    <property type="entry name" value="PurM-like_N"/>
</dbReference>
<dbReference type="InterPro" id="IPR010918">
    <property type="entry name" value="PurM-like_C_dom"/>
</dbReference>
<keyword evidence="5" id="KW-1185">Reference proteome</keyword>
<reference evidence="4" key="1">
    <citation type="submission" date="2021-03" db="EMBL/GenBank/DDBJ databases">
        <title>Taxonomic study of Clostridium polyendosporum from meadow-gley soil under rice.</title>
        <authorList>
            <person name="Kobayashi H."/>
            <person name="Tanizawa Y."/>
            <person name="Yagura M."/>
        </authorList>
    </citation>
    <scope>NUCLEOTIDE SEQUENCE</scope>
    <source>
        <strain evidence="4">JCM 30710</strain>
    </source>
</reference>
<dbReference type="PANTHER" id="PTHR30303">
    <property type="entry name" value="HYDROGENASE ISOENZYMES FORMATION PROTEIN HYPE"/>
    <property type="match status" value="1"/>
</dbReference>
<name>A0A919VD97_9CLOT</name>